<accession>A0AAW1TI65</accession>
<dbReference type="InterPro" id="IPR036770">
    <property type="entry name" value="Ankyrin_rpt-contain_sf"/>
</dbReference>
<dbReference type="Gene3D" id="1.25.40.20">
    <property type="entry name" value="Ankyrin repeat-containing domain"/>
    <property type="match status" value="1"/>
</dbReference>
<comment type="caution">
    <text evidence="4">The sequence shown here is derived from an EMBL/GenBank/DDBJ whole genome shotgun (WGS) entry which is preliminary data.</text>
</comment>
<evidence type="ECO:0000256" key="2">
    <source>
        <dbReference type="ARBA" id="ARBA00023043"/>
    </source>
</evidence>
<dbReference type="PRINTS" id="PR01415">
    <property type="entry name" value="ANKYRIN"/>
</dbReference>
<feature type="repeat" description="ANK" evidence="3">
    <location>
        <begin position="151"/>
        <end position="187"/>
    </location>
</feature>
<dbReference type="PROSITE" id="PS50088">
    <property type="entry name" value="ANK_REPEAT"/>
    <property type="match status" value="3"/>
</dbReference>
<evidence type="ECO:0000313" key="4">
    <source>
        <dbReference type="EMBL" id="KAK9870236.1"/>
    </source>
</evidence>
<keyword evidence="1" id="KW-0677">Repeat</keyword>
<keyword evidence="5" id="KW-1185">Reference proteome</keyword>
<feature type="repeat" description="ANK" evidence="3">
    <location>
        <begin position="83"/>
        <end position="115"/>
    </location>
</feature>
<protein>
    <submittedName>
        <fullName evidence="4">Uncharacterized protein</fullName>
    </submittedName>
</protein>
<dbReference type="SUPFAM" id="SSF48403">
    <property type="entry name" value="Ankyrin repeat"/>
    <property type="match status" value="1"/>
</dbReference>
<dbReference type="Proteomes" id="UP001431783">
    <property type="component" value="Unassembled WGS sequence"/>
</dbReference>
<proteinExistence type="predicted"/>
<organism evidence="4 5">
    <name type="scientific">Henosepilachna vigintioctopunctata</name>
    <dbReference type="NCBI Taxonomy" id="420089"/>
    <lineage>
        <taxon>Eukaryota</taxon>
        <taxon>Metazoa</taxon>
        <taxon>Ecdysozoa</taxon>
        <taxon>Arthropoda</taxon>
        <taxon>Hexapoda</taxon>
        <taxon>Insecta</taxon>
        <taxon>Pterygota</taxon>
        <taxon>Neoptera</taxon>
        <taxon>Endopterygota</taxon>
        <taxon>Coleoptera</taxon>
        <taxon>Polyphaga</taxon>
        <taxon>Cucujiformia</taxon>
        <taxon>Coccinelloidea</taxon>
        <taxon>Coccinellidae</taxon>
        <taxon>Epilachninae</taxon>
        <taxon>Epilachnini</taxon>
        <taxon>Henosepilachna</taxon>
    </lineage>
</organism>
<evidence type="ECO:0000256" key="3">
    <source>
        <dbReference type="PROSITE-ProRule" id="PRU00023"/>
    </source>
</evidence>
<keyword evidence="2 3" id="KW-0040">ANK repeat</keyword>
<dbReference type="PANTHER" id="PTHR24198">
    <property type="entry name" value="ANKYRIN REPEAT AND PROTEIN KINASE DOMAIN-CONTAINING PROTEIN"/>
    <property type="match status" value="1"/>
</dbReference>
<dbReference type="SMART" id="SM00248">
    <property type="entry name" value="ANK"/>
    <property type="match status" value="6"/>
</dbReference>
<dbReference type="PROSITE" id="PS50297">
    <property type="entry name" value="ANK_REP_REGION"/>
    <property type="match status" value="2"/>
</dbReference>
<dbReference type="Pfam" id="PF12796">
    <property type="entry name" value="Ank_2"/>
    <property type="match status" value="1"/>
</dbReference>
<reference evidence="4 5" key="1">
    <citation type="submission" date="2023-03" db="EMBL/GenBank/DDBJ databases">
        <title>Genome insight into feeding habits of ladybird beetles.</title>
        <authorList>
            <person name="Li H.-S."/>
            <person name="Huang Y.-H."/>
            <person name="Pang H."/>
        </authorList>
    </citation>
    <scope>NUCLEOTIDE SEQUENCE [LARGE SCALE GENOMIC DNA]</scope>
    <source>
        <strain evidence="4">SYSU_2023b</strain>
        <tissue evidence="4">Whole body</tissue>
    </source>
</reference>
<sequence>MYGFTLWKYTPSRRLIREIEKIQLRYPGHHLPPKEIAYSLLEANNMPDESNWSSLHYSAYLGIERICCKLLTRGANVNKTNACGDTPLHLACRMGKFDCIEAILQFEPKINIQNDMLYTPLSIFISRPPQNEYILEKLLDAGANPNIPDGNGYTPLHVLAVQVETEKTKTFARLLVENEMNVDSVNKFRETPLHFAVEARSIGLIEVLLENGASVNIPDMSGKTAMDIALKKKTQFPTVFECLAKYFIIQYCCGLSVNLEHLEEVCNNAKYQNLKKSCEEELQLLKRTLVGESTVTYYDILVSSTHTVARYLFNSDILASLVEFDMGSSILGSQLLKKSRAALKRHNGINLGIVATRKIFPFLPHVCIDKLMEYLDTEDFNNLDRACSFRT</sequence>
<dbReference type="InterPro" id="IPR002110">
    <property type="entry name" value="Ankyrin_rpt"/>
</dbReference>
<feature type="repeat" description="ANK" evidence="3">
    <location>
        <begin position="188"/>
        <end position="220"/>
    </location>
</feature>
<gene>
    <name evidence="4" type="ORF">WA026_006321</name>
</gene>
<dbReference type="Pfam" id="PF13637">
    <property type="entry name" value="Ank_4"/>
    <property type="match status" value="1"/>
</dbReference>
<dbReference type="AlphaFoldDB" id="A0AAW1TI65"/>
<evidence type="ECO:0000313" key="5">
    <source>
        <dbReference type="Proteomes" id="UP001431783"/>
    </source>
</evidence>
<evidence type="ECO:0000256" key="1">
    <source>
        <dbReference type="ARBA" id="ARBA00022737"/>
    </source>
</evidence>
<name>A0AAW1TI65_9CUCU</name>
<dbReference type="PANTHER" id="PTHR24198:SF165">
    <property type="entry name" value="ANKYRIN REPEAT-CONTAINING PROTEIN-RELATED"/>
    <property type="match status" value="1"/>
</dbReference>
<dbReference type="EMBL" id="JARQZJ010000002">
    <property type="protein sequence ID" value="KAK9870236.1"/>
    <property type="molecule type" value="Genomic_DNA"/>
</dbReference>